<name>A0A9P8KXX2_9PEZI</name>
<dbReference type="Proteomes" id="UP000698800">
    <property type="component" value="Unassembled WGS sequence"/>
</dbReference>
<evidence type="ECO:0000256" key="1">
    <source>
        <dbReference type="SAM" id="MobiDB-lite"/>
    </source>
</evidence>
<dbReference type="EMBL" id="JAGHQL010000159">
    <property type="protein sequence ID" value="KAH0537158.1"/>
    <property type="molecule type" value="Genomic_DNA"/>
</dbReference>
<gene>
    <name evidence="2" type="ORF">FGG08_006028</name>
</gene>
<evidence type="ECO:0000313" key="2">
    <source>
        <dbReference type="EMBL" id="KAH0537158.1"/>
    </source>
</evidence>
<accession>A0A9P8KXX2</accession>
<evidence type="ECO:0000313" key="3">
    <source>
        <dbReference type="Proteomes" id="UP000698800"/>
    </source>
</evidence>
<comment type="caution">
    <text evidence="2">The sequence shown here is derived from an EMBL/GenBank/DDBJ whole genome shotgun (WGS) entry which is preliminary data.</text>
</comment>
<dbReference type="OrthoDB" id="269405at2759"/>
<sequence length="78" mass="8381">MDTSGEDSIATDTAELAISNDKPTAVVPGTQRIHSTEVKARDITPQFTNASSALRTGQLVKDEFFTLFEAVGALEVRI</sequence>
<proteinExistence type="predicted"/>
<organism evidence="2 3">
    <name type="scientific">Glutinoglossum americanum</name>
    <dbReference type="NCBI Taxonomy" id="1670608"/>
    <lineage>
        <taxon>Eukaryota</taxon>
        <taxon>Fungi</taxon>
        <taxon>Dikarya</taxon>
        <taxon>Ascomycota</taxon>
        <taxon>Pezizomycotina</taxon>
        <taxon>Geoglossomycetes</taxon>
        <taxon>Geoglossales</taxon>
        <taxon>Geoglossaceae</taxon>
        <taxon>Glutinoglossum</taxon>
    </lineage>
</organism>
<reference evidence="2" key="1">
    <citation type="submission" date="2021-03" db="EMBL/GenBank/DDBJ databases">
        <title>Comparative genomics and phylogenomic investigation of the class Geoglossomycetes provide insights into ecological specialization and systematics.</title>
        <authorList>
            <person name="Melie T."/>
            <person name="Pirro S."/>
            <person name="Miller A.N."/>
            <person name="Quandt A."/>
        </authorList>
    </citation>
    <scope>NUCLEOTIDE SEQUENCE</scope>
    <source>
        <strain evidence="2">GBOQ0MN5Z8</strain>
    </source>
</reference>
<dbReference type="AlphaFoldDB" id="A0A9P8KXX2"/>
<protein>
    <submittedName>
        <fullName evidence="2">Uncharacterized protein</fullName>
    </submittedName>
</protein>
<keyword evidence="3" id="KW-1185">Reference proteome</keyword>
<feature type="region of interest" description="Disordered" evidence="1">
    <location>
        <begin position="1"/>
        <end position="21"/>
    </location>
</feature>